<evidence type="ECO:0000256" key="1">
    <source>
        <dbReference type="SAM" id="MobiDB-lite"/>
    </source>
</evidence>
<keyword evidence="2" id="KW-1133">Transmembrane helix</keyword>
<comment type="caution">
    <text evidence="3">The sequence shown here is derived from an EMBL/GenBank/DDBJ whole genome shotgun (WGS) entry which is preliminary data.</text>
</comment>
<sequence>MNRGIYLISASIVAGCLFGWYLETEALKVREFRVDGSGVSQQVEIKPVVSPLSAQSEFVGRAKVANTGTAALAVGDLVAHDQDNWHLPLQNVVFYSHPDEVQANTVAEFNRISVGSLRHDWRPKGSIEQFVNSHSRLHDGRVEDYIRHRWNGVNNGPSGSSPIGSLRTPPMAQQRC</sequence>
<evidence type="ECO:0000313" key="3">
    <source>
        <dbReference type="EMBL" id="MDQ7250320.1"/>
    </source>
</evidence>
<dbReference type="Proteomes" id="UP001230156">
    <property type="component" value="Unassembled WGS sequence"/>
</dbReference>
<accession>A0ABU0YT50</accession>
<keyword evidence="4" id="KW-1185">Reference proteome</keyword>
<feature type="region of interest" description="Disordered" evidence="1">
    <location>
        <begin position="152"/>
        <end position="176"/>
    </location>
</feature>
<dbReference type="PROSITE" id="PS51257">
    <property type="entry name" value="PROKAR_LIPOPROTEIN"/>
    <property type="match status" value="1"/>
</dbReference>
<evidence type="ECO:0000256" key="2">
    <source>
        <dbReference type="SAM" id="Phobius"/>
    </source>
</evidence>
<gene>
    <name evidence="3" type="ORF">Q8A70_21700</name>
</gene>
<feature type="compositionally biased region" description="Low complexity" evidence="1">
    <location>
        <begin position="152"/>
        <end position="165"/>
    </location>
</feature>
<keyword evidence="2" id="KW-0472">Membrane</keyword>
<keyword evidence="2" id="KW-0812">Transmembrane</keyword>
<name>A0ABU0YT50_9PROT</name>
<proteinExistence type="predicted"/>
<reference evidence="4" key="1">
    <citation type="submission" date="2023-08" db="EMBL/GenBank/DDBJ databases">
        <title>Rhodospirillaceae gen. nov., a novel taxon isolated from the Yangtze River Yuezi River estuary sludge.</title>
        <authorList>
            <person name="Ruan L."/>
        </authorList>
    </citation>
    <scope>NUCLEOTIDE SEQUENCE [LARGE SCALE GENOMIC DNA]</scope>
    <source>
        <strain evidence="4">R-7</strain>
    </source>
</reference>
<organism evidence="3 4">
    <name type="scientific">Dongia sedimenti</name>
    <dbReference type="NCBI Taxonomy" id="3064282"/>
    <lineage>
        <taxon>Bacteria</taxon>
        <taxon>Pseudomonadati</taxon>
        <taxon>Pseudomonadota</taxon>
        <taxon>Alphaproteobacteria</taxon>
        <taxon>Rhodospirillales</taxon>
        <taxon>Dongiaceae</taxon>
        <taxon>Dongia</taxon>
    </lineage>
</organism>
<evidence type="ECO:0000313" key="4">
    <source>
        <dbReference type="Proteomes" id="UP001230156"/>
    </source>
</evidence>
<protein>
    <submittedName>
        <fullName evidence="3">Uncharacterized protein</fullName>
    </submittedName>
</protein>
<dbReference type="RefSeq" id="WP_379959420.1">
    <property type="nucleotide sequence ID" value="NZ_JAUYVI010000006.1"/>
</dbReference>
<dbReference type="EMBL" id="JAUYVI010000006">
    <property type="protein sequence ID" value="MDQ7250320.1"/>
    <property type="molecule type" value="Genomic_DNA"/>
</dbReference>
<feature type="transmembrane region" description="Helical" evidence="2">
    <location>
        <begin position="6"/>
        <end position="23"/>
    </location>
</feature>